<name>A0A1G8ID74_9NOCA</name>
<dbReference type="AlphaFoldDB" id="A0A1G8ID74"/>
<keyword evidence="3" id="KW-1185">Reference proteome</keyword>
<organism evidence="2 3">
    <name type="scientific">Rhodococcus triatomae</name>
    <dbReference type="NCBI Taxonomy" id="300028"/>
    <lineage>
        <taxon>Bacteria</taxon>
        <taxon>Bacillati</taxon>
        <taxon>Actinomycetota</taxon>
        <taxon>Actinomycetes</taxon>
        <taxon>Mycobacteriales</taxon>
        <taxon>Nocardiaceae</taxon>
        <taxon>Rhodococcus</taxon>
    </lineage>
</organism>
<sequence>MQPVIRQPRPPRTGRIRHGAVLVVRYEWGVERQSAREGVADEQVAVARAYLDALISHDGYGVPIAPGAVRYEVGLKTARNGRHLRNSLTSGPQFRLVRAIRDATYSVDGDDVIVDYLLDAGMFGRTWMTVQVHEIFRIPVDDCRIHRIDARIRPYRGTRPTAVSAP</sequence>
<gene>
    <name evidence="2" type="ORF">SAMN05444695_105244</name>
</gene>
<accession>A0A1G8ID74</accession>
<dbReference type="Proteomes" id="UP000183263">
    <property type="component" value="Unassembled WGS sequence"/>
</dbReference>
<dbReference type="EMBL" id="FNDN01000005">
    <property type="protein sequence ID" value="SDI16968.1"/>
    <property type="molecule type" value="Genomic_DNA"/>
</dbReference>
<dbReference type="Pfam" id="PF26061">
    <property type="entry name" value="DUF8021"/>
    <property type="match status" value="1"/>
</dbReference>
<feature type="domain" description="DUF8021" evidence="1">
    <location>
        <begin position="42"/>
        <end position="151"/>
    </location>
</feature>
<evidence type="ECO:0000259" key="1">
    <source>
        <dbReference type="Pfam" id="PF26061"/>
    </source>
</evidence>
<protein>
    <recommendedName>
        <fullName evidence="1">DUF8021 domain-containing protein</fullName>
    </recommendedName>
</protein>
<reference evidence="2 3" key="1">
    <citation type="submission" date="2016-10" db="EMBL/GenBank/DDBJ databases">
        <authorList>
            <person name="de Groot N.N."/>
        </authorList>
    </citation>
    <scope>NUCLEOTIDE SEQUENCE [LARGE SCALE GENOMIC DNA]</scope>
    <source>
        <strain evidence="2 3">DSM 44892</strain>
    </source>
</reference>
<dbReference type="InterPro" id="IPR058334">
    <property type="entry name" value="DUF8021"/>
</dbReference>
<proteinExistence type="predicted"/>
<evidence type="ECO:0000313" key="3">
    <source>
        <dbReference type="Proteomes" id="UP000183263"/>
    </source>
</evidence>
<evidence type="ECO:0000313" key="2">
    <source>
        <dbReference type="EMBL" id="SDI16968.1"/>
    </source>
</evidence>